<sequence length="85" mass="8927">MGDTEEETIGDVGIGMGNFVDSAFRLHGDACGSFFDILHNSYVKGGLALGALLGPGRDVLLNDISGPDGNPLLFEYEALQVDVLV</sequence>
<dbReference type="Proteomes" id="UP000631114">
    <property type="component" value="Unassembled WGS sequence"/>
</dbReference>
<gene>
    <name evidence="1" type="ORF">IFM89_015275</name>
</gene>
<reference evidence="1 2" key="1">
    <citation type="submission" date="2020-10" db="EMBL/GenBank/DDBJ databases">
        <title>The Coptis chinensis genome and diversification of protoberbering-type alkaloids.</title>
        <authorList>
            <person name="Wang B."/>
            <person name="Shu S."/>
            <person name="Song C."/>
            <person name="Liu Y."/>
        </authorList>
    </citation>
    <scope>NUCLEOTIDE SEQUENCE [LARGE SCALE GENOMIC DNA]</scope>
    <source>
        <strain evidence="1">HL-2020</strain>
        <tissue evidence="1">Leaf</tissue>
    </source>
</reference>
<proteinExistence type="predicted"/>
<evidence type="ECO:0000313" key="2">
    <source>
        <dbReference type="Proteomes" id="UP000631114"/>
    </source>
</evidence>
<dbReference type="EMBL" id="JADFTS010000007">
    <property type="protein sequence ID" value="KAF9597084.1"/>
    <property type="molecule type" value="Genomic_DNA"/>
</dbReference>
<keyword evidence="2" id="KW-1185">Reference proteome</keyword>
<organism evidence="1 2">
    <name type="scientific">Coptis chinensis</name>
    <dbReference type="NCBI Taxonomy" id="261450"/>
    <lineage>
        <taxon>Eukaryota</taxon>
        <taxon>Viridiplantae</taxon>
        <taxon>Streptophyta</taxon>
        <taxon>Embryophyta</taxon>
        <taxon>Tracheophyta</taxon>
        <taxon>Spermatophyta</taxon>
        <taxon>Magnoliopsida</taxon>
        <taxon>Ranunculales</taxon>
        <taxon>Ranunculaceae</taxon>
        <taxon>Coptidoideae</taxon>
        <taxon>Coptis</taxon>
    </lineage>
</organism>
<protein>
    <submittedName>
        <fullName evidence="1">Uncharacterized protein</fullName>
    </submittedName>
</protein>
<name>A0A835LMP1_9MAGN</name>
<dbReference type="AlphaFoldDB" id="A0A835LMP1"/>
<accession>A0A835LMP1</accession>
<comment type="caution">
    <text evidence="1">The sequence shown here is derived from an EMBL/GenBank/DDBJ whole genome shotgun (WGS) entry which is preliminary data.</text>
</comment>
<evidence type="ECO:0000313" key="1">
    <source>
        <dbReference type="EMBL" id="KAF9597084.1"/>
    </source>
</evidence>